<evidence type="ECO:0000256" key="1">
    <source>
        <dbReference type="SAM" id="MobiDB-lite"/>
    </source>
</evidence>
<keyword evidence="3" id="KW-1185">Reference proteome</keyword>
<name>A0A9P4U5T2_9PLEO</name>
<reference evidence="2" key="1">
    <citation type="journal article" date="2020" name="Stud. Mycol.">
        <title>101 Dothideomycetes genomes: a test case for predicting lifestyles and emergence of pathogens.</title>
        <authorList>
            <person name="Haridas S."/>
            <person name="Albert R."/>
            <person name="Binder M."/>
            <person name="Bloem J."/>
            <person name="Labutti K."/>
            <person name="Salamov A."/>
            <person name="Andreopoulos B."/>
            <person name="Baker S."/>
            <person name="Barry K."/>
            <person name="Bills G."/>
            <person name="Bluhm B."/>
            <person name="Cannon C."/>
            <person name="Castanera R."/>
            <person name="Culley D."/>
            <person name="Daum C."/>
            <person name="Ezra D."/>
            <person name="Gonzalez J."/>
            <person name="Henrissat B."/>
            <person name="Kuo A."/>
            <person name="Liang C."/>
            <person name="Lipzen A."/>
            <person name="Lutzoni F."/>
            <person name="Magnuson J."/>
            <person name="Mondo S."/>
            <person name="Nolan M."/>
            <person name="Ohm R."/>
            <person name="Pangilinan J."/>
            <person name="Park H.-J."/>
            <person name="Ramirez L."/>
            <person name="Alfaro M."/>
            <person name="Sun H."/>
            <person name="Tritt A."/>
            <person name="Yoshinaga Y."/>
            <person name="Zwiers L.-H."/>
            <person name="Turgeon B."/>
            <person name="Goodwin S."/>
            <person name="Spatafora J."/>
            <person name="Crous P."/>
            <person name="Grigoriev I."/>
        </authorList>
    </citation>
    <scope>NUCLEOTIDE SEQUENCE</scope>
    <source>
        <strain evidence="2">CBS 690.94</strain>
    </source>
</reference>
<feature type="region of interest" description="Disordered" evidence="1">
    <location>
        <begin position="50"/>
        <end position="82"/>
    </location>
</feature>
<evidence type="ECO:0000313" key="2">
    <source>
        <dbReference type="EMBL" id="KAF2437317.1"/>
    </source>
</evidence>
<accession>A0A9P4U5T2</accession>
<comment type="caution">
    <text evidence="2">The sequence shown here is derived from an EMBL/GenBank/DDBJ whole genome shotgun (WGS) entry which is preliminary data.</text>
</comment>
<dbReference type="OrthoDB" id="10640198at2759"/>
<protein>
    <submittedName>
        <fullName evidence="2">Uncharacterized protein</fullName>
    </submittedName>
</protein>
<dbReference type="EMBL" id="MU001516">
    <property type="protein sequence ID" value="KAF2437317.1"/>
    <property type="molecule type" value="Genomic_DNA"/>
</dbReference>
<feature type="compositionally biased region" description="Low complexity" evidence="1">
    <location>
        <begin position="243"/>
        <end position="259"/>
    </location>
</feature>
<dbReference type="AlphaFoldDB" id="A0A9P4U5T2"/>
<sequence length="259" mass="28639">MYKRSSVVGMGKSIWSNHTAQGHTVLQYETLVRSRTAGWSSWWRGSVPGEGRQPEYNKKKKKKKKKKQTASLERGGGRLMGNEFTKGARRWRLQRASEPHMQPSTTTGDRRLTTDYRLLRRHTRRALQRLVSTGGSSVSVTSCLQVTHSRPSRPSASACLEHPWRRERGQQVSPRGHSRMLRISSPQALLSAGGPRRTSPMTARFVVAQVCAAATMPPTVSGRGCSGTKRGESLEARSAQRSVLTPPTVLPTALPTTQA</sequence>
<feature type="region of interest" description="Disordered" evidence="1">
    <location>
        <begin position="218"/>
        <end position="259"/>
    </location>
</feature>
<organism evidence="2 3">
    <name type="scientific">Karstenula rhodostoma CBS 690.94</name>
    <dbReference type="NCBI Taxonomy" id="1392251"/>
    <lineage>
        <taxon>Eukaryota</taxon>
        <taxon>Fungi</taxon>
        <taxon>Dikarya</taxon>
        <taxon>Ascomycota</taxon>
        <taxon>Pezizomycotina</taxon>
        <taxon>Dothideomycetes</taxon>
        <taxon>Pleosporomycetidae</taxon>
        <taxon>Pleosporales</taxon>
        <taxon>Massarineae</taxon>
        <taxon>Didymosphaeriaceae</taxon>
        <taxon>Karstenula</taxon>
    </lineage>
</organism>
<dbReference type="Proteomes" id="UP000799764">
    <property type="component" value="Unassembled WGS sequence"/>
</dbReference>
<proteinExistence type="predicted"/>
<gene>
    <name evidence="2" type="ORF">P171DRAFT_180379</name>
</gene>
<feature type="compositionally biased region" description="Basic residues" evidence="1">
    <location>
        <begin position="58"/>
        <end position="68"/>
    </location>
</feature>
<evidence type="ECO:0000313" key="3">
    <source>
        <dbReference type="Proteomes" id="UP000799764"/>
    </source>
</evidence>